<evidence type="ECO:0000313" key="15">
    <source>
        <dbReference type="Proteomes" id="UP000451471"/>
    </source>
</evidence>
<evidence type="ECO:0000256" key="2">
    <source>
        <dbReference type="ARBA" id="ARBA00004141"/>
    </source>
</evidence>
<evidence type="ECO:0000256" key="12">
    <source>
        <dbReference type="SAM" id="Phobius"/>
    </source>
</evidence>
<dbReference type="OrthoDB" id="170690at2157"/>
<comment type="catalytic activity">
    <reaction evidence="1">
        <text>S-ubiquitinyl-[E2 ubiquitin-conjugating enzyme]-L-cysteine + [acceptor protein]-L-lysine = [E2 ubiquitin-conjugating enzyme]-L-cysteine + N(6)-ubiquitinyl-[acceptor protein]-L-lysine.</text>
        <dbReference type="EC" id="2.3.2.27"/>
    </reaction>
</comment>
<evidence type="ECO:0000256" key="9">
    <source>
        <dbReference type="ARBA" id="ARBA00022833"/>
    </source>
</evidence>
<dbReference type="Pfam" id="PF12483">
    <property type="entry name" value="GIDE"/>
    <property type="match status" value="1"/>
</dbReference>
<evidence type="ECO:0000256" key="8">
    <source>
        <dbReference type="ARBA" id="ARBA00022786"/>
    </source>
</evidence>
<feature type="transmembrane region" description="Helical" evidence="12">
    <location>
        <begin position="12"/>
        <end position="30"/>
    </location>
</feature>
<keyword evidence="11 12" id="KW-0472">Membrane</keyword>
<evidence type="ECO:0000256" key="3">
    <source>
        <dbReference type="ARBA" id="ARBA00012483"/>
    </source>
</evidence>
<keyword evidence="7" id="KW-0863">Zinc-finger</keyword>
<dbReference type="AlphaFoldDB" id="A0A6B0GR44"/>
<evidence type="ECO:0000313" key="14">
    <source>
        <dbReference type="EMBL" id="MWG34128.1"/>
    </source>
</evidence>
<dbReference type="Proteomes" id="UP000451471">
    <property type="component" value="Unassembled WGS sequence"/>
</dbReference>
<keyword evidence="9" id="KW-0862">Zinc</keyword>
<comment type="subcellular location">
    <subcellularLocation>
        <location evidence="2">Membrane</location>
        <topology evidence="2">Multi-pass membrane protein</topology>
    </subcellularLocation>
</comment>
<dbReference type="EMBL" id="WSZK01000014">
    <property type="protein sequence ID" value="MWG34128.1"/>
    <property type="molecule type" value="Genomic_DNA"/>
</dbReference>
<evidence type="ECO:0000259" key="13">
    <source>
        <dbReference type="Pfam" id="PF12483"/>
    </source>
</evidence>
<evidence type="ECO:0000256" key="5">
    <source>
        <dbReference type="ARBA" id="ARBA00022692"/>
    </source>
</evidence>
<evidence type="ECO:0000256" key="1">
    <source>
        <dbReference type="ARBA" id="ARBA00000900"/>
    </source>
</evidence>
<dbReference type="InterPro" id="IPR022170">
    <property type="entry name" value="MUL1-like"/>
</dbReference>
<feature type="transmembrane region" description="Helical" evidence="12">
    <location>
        <begin position="238"/>
        <end position="260"/>
    </location>
</feature>
<dbReference type="GO" id="GO:0016567">
    <property type="term" value="P:protein ubiquitination"/>
    <property type="evidence" value="ECO:0007669"/>
    <property type="project" value="InterPro"/>
</dbReference>
<dbReference type="GO" id="GO:0061630">
    <property type="term" value="F:ubiquitin protein ligase activity"/>
    <property type="evidence" value="ECO:0007669"/>
    <property type="project" value="UniProtKB-EC"/>
</dbReference>
<dbReference type="EC" id="2.3.2.27" evidence="3"/>
<dbReference type="GO" id="GO:0016020">
    <property type="term" value="C:membrane"/>
    <property type="evidence" value="ECO:0007669"/>
    <property type="project" value="UniProtKB-SubCell"/>
</dbReference>
<keyword evidence="6" id="KW-0479">Metal-binding</keyword>
<evidence type="ECO:0000256" key="7">
    <source>
        <dbReference type="ARBA" id="ARBA00022771"/>
    </source>
</evidence>
<protein>
    <recommendedName>
        <fullName evidence="3">RING-type E3 ubiquitin transferase</fullName>
        <ecNumber evidence="3">2.3.2.27</ecNumber>
    </recommendedName>
</protein>
<keyword evidence="10 12" id="KW-1133">Transmembrane helix</keyword>
<comment type="caution">
    <text evidence="14">The sequence shown here is derived from an EMBL/GenBank/DDBJ whole genome shotgun (WGS) entry which is preliminary data.</text>
</comment>
<evidence type="ECO:0000256" key="11">
    <source>
        <dbReference type="ARBA" id="ARBA00023136"/>
    </source>
</evidence>
<feature type="domain" description="E3 Ubiquitin ligase MUL1-like" evidence="13">
    <location>
        <begin position="92"/>
        <end position="201"/>
    </location>
</feature>
<keyword evidence="8" id="KW-0833">Ubl conjugation pathway</keyword>
<sequence length="261" mass="28794">MSLQSLPFPPVYLVLGLFALAGLAVVAYSAREFWVAWRLHRTEPTPVADVPNRTGTVEVEGRARIAEGTVTTPFTGTESLACEWRVEEERHDDDGSDWVEIASGVQKVPFRVEDETGSVLVYPAGADFRLSQDARIDVDGGERPPDPIQRFIDAEDSVDDENTDVEFAGVRLVTGDDRRYFERRLDPDEQVYVYGTVRYDPSVSERAGEVNAVLEPGGLFVVADTDGRGVTRRVVRDALVPLFVGLFFVAVAVFFGVVVVP</sequence>
<gene>
    <name evidence="14" type="ORF">GQS65_06420</name>
</gene>
<reference evidence="14 15" key="1">
    <citation type="submission" date="2019-12" db="EMBL/GenBank/DDBJ databases">
        <title>Halocatena pleomorpha gen. nov. sp. nov., an extremely halophilic archaeon of family Halobacteriaceae isolated from saltpan soil.</title>
        <authorList>
            <person name="Pal Y."/>
            <person name="Verma A."/>
            <person name="Krishnamurthi S."/>
            <person name="Kumar P."/>
        </authorList>
    </citation>
    <scope>NUCLEOTIDE SEQUENCE [LARGE SCALE GENOMIC DNA]</scope>
    <source>
        <strain evidence="14 15">JCM 16495</strain>
    </source>
</reference>
<keyword evidence="4" id="KW-0808">Transferase</keyword>
<dbReference type="RefSeq" id="WP_158203844.1">
    <property type="nucleotide sequence ID" value="NZ_WSZK01000014.1"/>
</dbReference>
<name>A0A6B0GR44_9EURY</name>
<keyword evidence="15" id="KW-1185">Reference proteome</keyword>
<accession>A0A6B0GR44</accession>
<evidence type="ECO:0000256" key="6">
    <source>
        <dbReference type="ARBA" id="ARBA00022723"/>
    </source>
</evidence>
<organism evidence="14 15">
    <name type="scientific">Halomarina oriensis</name>
    <dbReference type="NCBI Taxonomy" id="671145"/>
    <lineage>
        <taxon>Archaea</taxon>
        <taxon>Methanobacteriati</taxon>
        <taxon>Methanobacteriota</taxon>
        <taxon>Stenosarchaea group</taxon>
        <taxon>Halobacteria</taxon>
        <taxon>Halobacteriales</taxon>
        <taxon>Natronomonadaceae</taxon>
        <taxon>Halomarina</taxon>
    </lineage>
</organism>
<evidence type="ECO:0000256" key="4">
    <source>
        <dbReference type="ARBA" id="ARBA00022679"/>
    </source>
</evidence>
<keyword evidence="5 12" id="KW-0812">Transmembrane</keyword>
<evidence type="ECO:0000256" key="10">
    <source>
        <dbReference type="ARBA" id="ARBA00022989"/>
    </source>
</evidence>
<dbReference type="GO" id="GO:0008270">
    <property type="term" value="F:zinc ion binding"/>
    <property type="evidence" value="ECO:0007669"/>
    <property type="project" value="UniProtKB-KW"/>
</dbReference>
<proteinExistence type="predicted"/>